<dbReference type="AlphaFoldDB" id="A0A6C0KSW6"/>
<dbReference type="GO" id="GO:0046782">
    <property type="term" value="P:regulation of viral transcription"/>
    <property type="evidence" value="ECO:0007669"/>
    <property type="project" value="InterPro"/>
</dbReference>
<evidence type="ECO:0008006" key="3">
    <source>
        <dbReference type="Google" id="ProtNLM"/>
    </source>
</evidence>
<proteinExistence type="predicted"/>
<name>A0A6C0KSW6_9ZZZZ</name>
<keyword evidence="1" id="KW-0175">Coiled coil</keyword>
<evidence type="ECO:0000313" key="2">
    <source>
        <dbReference type="EMBL" id="QHU20246.1"/>
    </source>
</evidence>
<accession>A0A6C0KSW6</accession>
<dbReference type="InterPro" id="IPR007031">
    <property type="entry name" value="Poxvirus_VLTF3"/>
</dbReference>
<sequence>MDMDIISIDNKIQNGLKSEEDKLDKYKETLRDIDRLLQNNFLERCTRNKLLRSKNEYIIKIKDLEDNQTYNFYITETMPIIQRYKDILKKPVKMRFLSKKAPARNEEKESIIREFLGIAKKYTNIEQEEKGEEGVKEICDNCKGKNLVYSDNVLICLLCGYEFDVGNNPLSYKDISRTNILQKYTYERRSHFRDCINQFQGKQNCKIPPEVYTDLEEQFKKHNLLIGNEHTSKEERFSKVKKEHVMLFLRELKYDKQYENINFIYSQMTGAKCYDISHLEEQLMADFDTLVNLYIKKFKYEKKIARKSFMNINYVFYQLLNKNKYHCKKEEFNILKTIDRKTFHDDVFKELFEELGWNHIPFF</sequence>
<reference evidence="2" key="1">
    <citation type="journal article" date="2020" name="Nature">
        <title>Giant virus diversity and host interactions through global metagenomics.</title>
        <authorList>
            <person name="Schulz F."/>
            <person name="Roux S."/>
            <person name="Paez-Espino D."/>
            <person name="Jungbluth S."/>
            <person name="Walsh D.A."/>
            <person name="Denef V.J."/>
            <person name="McMahon K.D."/>
            <person name="Konstantinidis K.T."/>
            <person name="Eloe-Fadrosh E.A."/>
            <person name="Kyrpides N.C."/>
            <person name="Woyke T."/>
        </authorList>
    </citation>
    <scope>NUCLEOTIDE SEQUENCE</scope>
    <source>
        <strain evidence="2">GVMAG-S-3300013014-136</strain>
    </source>
</reference>
<evidence type="ECO:0000256" key="1">
    <source>
        <dbReference type="SAM" id="Coils"/>
    </source>
</evidence>
<dbReference type="Pfam" id="PF04947">
    <property type="entry name" value="Pox_VLTF3"/>
    <property type="match status" value="1"/>
</dbReference>
<protein>
    <recommendedName>
        <fullName evidence="3">Viral late gene transcription factor 3 zinc ribbon domain-containing protein</fullName>
    </recommendedName>
</protein>
<dbReference type="EMBL" id="MN740964">
    <property type="protein sequence ID" value="QHU20246.1"/>
    <property type="molecule type" value="Genomic_DNA"/>
</dbReference>
<feature type="coiled-coil region" evidence="1">
    <location>
        <begin position="16"/>
        <end position="67"/>
    </location>
</feature>
<organism evidence="2">
    <name type="scientific">viral metagenome</name>
    <dbReference type="NCBI Taxonomy" id="1070528"/>
    <lineage>
        <taxon>unclassified sequences</taxon>
        <taxon>metagenomes</taxon>
        <taxon>organismal metagenomes</taxon>
    </lineage>
</organism>